<dbReference type="InterPro" id="IPR017453">
    <property type="entry name" value="GCV_H_sub"/>
</dbReference>
<keyword evidence="4 6" id="KW-0496">Mitochondrion</keyword>
<organism evidence="8 9">
    <name type="scientific">Eruca vesicaria subsp. sativa</name>
    <name type="common">Garden rocket</name>
    <name type="synonym">Eruca sativa</name>
    <dbReference type="NCBI Taxonomy" id="29727"/>
    <lineage>
        <taxon>Eukaryota</taxon>
        <taxon>Viridiplantae</taxon>
        <taxon>Streptophyta</taxon>
        <taxon>Embryophyta</taxon>
        <taxon>Tracheophyta</taxon>
        <taxon>Spermatophyta</taxon>
        <taxon>Magnoliopsida</taxon>
        <taxon>eudicotyledons</taxon>
        <taxon>Gunneridae</taxon>
        <taxon>Pentapetalae</taxon>
        <taxon>rosids</taxon>
        <taxon>malvids</taxon>
        <taxon>Brassicales</taxon>
        <taxon>Brassicaceae</taxon>
        <taxon>Brassiceae</taxon>
        <taxon>Eruca</taxon>
    </lineage>
</organism>
<reference evidence="8 9" key="1">
    <citation type="submission" date="2022-03" db="EMBL/GenBank/DDBJ databases">
        <authorList>
            <person name="Macdonald S."/>
            <person name="Ahmed S."/>
            <person name="Newling K."/>
        </authorList>
    </citation>
    <scope>NUCLEOTIDE SEQUENCE [LARGE SCALE GENOMIC DNA]</scope>
</reference>
<dbReference type="PROSITE" id="PS50968">
    <property type="entry name" value="BIOTINYL_LIPOYL"/>
    <property type="match status" value="1"/>
</dbReference>
<dbReference type="InterPro" id="IPR033753">
    <property type="entry name" value="GCV_H/Fam206"/>
</dbReference>
<dbReference type="NCBIfam" id="TIGR00527">
    <property type="entry name" value="gcvH"/>
    <property type="match status" value="1"/>
</dbReference>
<comment type="caution">
    <text evidence="8">The sequence shown here is derived from an EMBL/GenBank/DDBJ whole genome shotgun (WGS) entry which is preliminary data.</text>
</comment>
<dbReference type="GO" id="GO:0005960">
    <property type="term" value="C:glycine cleavage complex"/>
    <property type="evidence" value="ECO:0007669"/>
    <property type="project" value="UniProtKB-UniRule"/>
</dbReference>
<dbReference type="PANTHER" id="PTHR11715:SF27">
    <property type="entry name" value="GLYCINE CLEAVAGE SYSTEM H PROTEIN 1, MITOCHONDRIAL-RELATED"/>
    <property type="match status" value="1"/>
</dbReference>
<comment type="similarity">
    <text evidence="2 6">Belongs to the GcvH family.</text>
</comment>
<dbReference type="SUPFAM" id="SSF51230">
    <property type="entry name" value="Single hybrid motif"/>
    <property type="match status" value="1"/>
</dbReference>
<evidence type="ECO:0000313" key="8">
    <source>
        <dbReference type="EMBL" id="CAH8374230.1"/>
    </source>
</evidence>
<dbReference type="NCBIfam" id="NF002270">
    <property type="entry name" value="PRK01202.1"/>
    <property type="match status" value="1"/>
</dbReference>
<dbReference type="Gene3D" id="2.40.50.100">
    <property type="match status" value="1"/>
</dbReference>
<evidence type="ECO:0000256" key="4">
    <source>
        <dbReference type="ARBA" id="ARBA00023128"/>
    </source>
</evidence>
<dbReference type="Pfam" id="PF01597">
    <property type="entry name" value="GCV_H"/>
    <property type="match status" value="1"/>
</dbReference>
<comment type="subcellular location">
    <subcellularLocation>
        <location evidence="1 6">Mitochondrion</location>
    </subcellularLocation>
</comment>
<dbReference type="InterPro" id="IPR011053">
    <property type="entry name" value="Single_hybrid_motif"/>
</dbReference>
<sequence length="164" mass="18143">MSPSPSSLLLSPSLDASPQVIAIELLEGLKYANSQEWVKHEVSVATIGITDHAQGHLGEVVFVELPEENSSVSKEKSFGAVENVKETSEILSPISCEVIEVNKKLTELPGLINSSPYEDGWMVKVKPSNPTKFVYLMGPKEYKVLRRGRHSSLIWHLCLHMCQS</sequence>
<comment type="function">
    <text evidence="6">The H protein shuttles the methylamine group of glycine from the P protein to the T protein.</text>
</comment>
<dbReference type="GO" id="GO:0019464">
    <property type="term" value="P:glycine decarboxylation via glycine cleavage system"/>
    <property type="evidence" value="ECO:0007669"/>
    <property type="project" value="UniProtKB-UniRule"/>
</dbReference>
<dbReference type="CDD" id="cd06848">
    <property type="entry name" value="GCS_H"/>
    <property type="match status" value="1"/>
</dbReference>
<comment type="subunit">
    <text evidence="6">The glycine cleavage system is composed of four proteins: P, T, L and H.</text>
</comment>
<feature type="modified residue" description="N6-lipoyllysine" evidence="5">
    <location>
        <position position="85"/>
    </location>
</feature>
<dbReference type="AlphaFoldDB" id="A0ABC8L7Y4"/>
<dbReference type="GO" id="GO:0005739">
    <property type="term" value="C:mitochondrion"/>
    <property type="evidence" value="ECO:0007669"/>
    <property type="project" value="UniProtKB-SubCell"/>
</dbReference>
<evidence type="ECO:0000313" key="9">
    <source>
        <dbReference type="Proteomes" id="UP001642260"/>
    </source>
</evidence>
<gene>
    <name evidence="8" type="ORF">ERUC_LOCUS31981</name>
</gene>
<keyword evidence="9" id="KW-1185">Reference proteome</keyword>
<dbReference type="Proteomes" id="UP001642260">
    <property type="component" value="Unassembled WGS sequence"/>
</dbReference>
<dbReference type="PANTHER" id="PTHR11715">
    <property type="entry name" value="GLYCINE CLEAVAGE SYSTEM H PROTEIN"/>
    <property type="match status" value="1"/>
</dbReference>
<keyword evidence="6" id="KW-0809">Transit peptide</keyword>
<evidence type="ECO:0000256" key="3">
    <source>
        <dbReference type="ARBA" id="ARBA00022823"/>
    </source>
</evidence>
<proteinExistence type="inferred from homology"/>
<evidence type="ECO:0000256" key="5">
    <source>
        <dbReference type="PIRSR" id="PIRSR617453-50"/>
    </source>
</evidence>
<protein>
    <recommendedName>
        <fullName evidence="6">Glycine cleavage system H protein</fullName>
    </recommendedName>
</protein>
<accession>A0ABC8L7Y4</accession>
<evidence type="ECO:0000256" key="6">
    <source>
        <dbReference type="RuleBase" id="RU364055"/>
    </source>
</evidence>
<comment type="cofactor">
    <cofactor evidence="6">
        <name>(R)-lipoate</name>
        <dbReference type="ChEBI" id="CHEBI:83088"/>
    </cofactor>
    <text evidence="6">Binds 1 lipoyl cofactor covalently.</text>
</comment>
<dbReference type="InterPro" id="IPR000089">
    <property type="entry name" value="Biotin_lipoyl"/>
</dbReference>
<evidence type="ECO:0000256" key="2">
    <source>
        <dbReference type="ARBA" id="ARBA00009249"/>
    </source>
</evidence>
<evidence type="ECO:0000256" key="1">
    <source>
        <dbReference type="ARBA" id="ARBA00004173"/>
    </source>
</evidence>
<feature type="domain" description="Lipoyl-binding" evidence="7">
    <location>
        <begin position="44"/>
        <end position="126"/>
    </location>
</feature>
<name>A0ABC8L7Y4_ERUVS</name>
<keyword evidence="3 5" id="KW-0450">Lipoyl</keyword>
<dbReference type="EMBL" id="CAKOAT010448487">
    <property type="protein sequence ID" value="CAH8374230.1"/>
    <property type="molecule type" value="Genomic_DNA"/>
</dbReference>
<dbReference type="InterPro" id="IPR002930">
    <property type="entry name" value="GCV_H"/>
</dbReference>
<evidence type="ECO:0000259" key="7">
    <source>
        <dbReference type="PROSITE" id="PS50968"/>
    </source>
</evidence>